<reference evidence="1 2" key="1">
    <citation type="journal article" date="2019" name="Emerg. Microbes Infect.">
        <title>Comprehensive subspecies identification of 175 nontuberculous mycobacteria species based on 7547 genomic profiles.</title>
        <authorList>
            <person name="Matsumoto Y."/>
            <person name="Kinjo T."/>
            <person name="Motooka D."/>
            <person name="Nabeya D."/>
            <person name="Jung N."/>
            <person name="Uechi K."/>
            <person name="Horii T."/>
            <person name="Iida T."/>
            <person name="Fujita J."/>
            <person name="Nakamura S."/>
        </authorList>
    </citation>
    <scope>NUCLEOTIDE SEQUENCE [LARGE SCALE GENOMIC DNA]</scope>
    <source>
        <strain evidence="1 2">JCM 14742</strain>
    </source>
</reference>
<dbReference type="AlphaFoldDB" id="A0A7I7YXW2"/>
<accession>A0A7I7YXW2</accession>
<proteinExistence type="predicted"/>
<dbReference type="Proteomes" id="UP000467105">
    <property type="component" value="Chromosome"/>
</dbReference>
<protein>
    <submittedName>
        <fullName evidence="1">Uncharacterized protein</fullName>
    </submittedName>
</protein>
<name>A0A7I7YXW2_9MYCO</name>
<evidence type="ECO:0000313" key="1">
    <source>
        <dbReference type="EMBL" id="BBZ46590.1"/>
    </source>
</evidence>
<evidence type="ECO:0000313" key="2">
    <source>
        <dbReference type="Proteomes" id="UP000467105"/>
    </source>
</evidence>
<sequence>MVGVRIQNGVLRIEDPAAQHFCFVIENTRFSHCRRCESLCYPWETVAAAHRMHECWSEFIDLWYGGASRPVAGHRRLVRGGFGDTGVALVGSRDDDGAQ</sequence>
<keyword evidence="2" id="KW-1185">Reference proteome</keyword>
<organism evidence="1 2">
    <name type="scientific">Mycobacterium parmense</name>
    <dbReference type="NCBI Taxonomy" id="185642"/>
    <lineage>
        <taxon>Bacteria</taxon>
        <taxon>Bacillati</taxon>
        <taxon>Actinomycetota</taxon>
        <taxon>Actinomycetes</taxon>
        <taxon>Mycobacteriales</taxon>
        <taxon>Mycobacteriaceae</taxon>
        <taxon>Mycobacterium</taxon>
        <taxon>Mycobacterium simiae complex</taxon>
    </lineage>
</organism>
<dbReference type="EMBL" id="AP022614">
    <property type="protein sequence ID" value="BBZ46590.1"/>
    <property type="molecule type" value="Genomic_DNA"/>
</dbReference>
<gene>
    <name evidence="1" type="ORF">MPRM_38710</name>
</gene>